<comment type="caution">
    <text evidence="3">The sequence shown here is derived from an EMBL/GenBank/DDBJ whole genome shotgun (WGS) entry which is preliminary data.</text>
</comment>
<dbReference type="EMBL" id="LWLV01000032">
    <property type="protein sequence ID" value="OTA42219.1"/>
    <property type="molecule type" value="Genomic_DNA"/>
</dbReference>
<dbReference type="PANTHER" id="PTHR43011">
    <property type="entry name" value="IRON-SULFUR CLUSTER ASSEMBLY 2 HOMOLOG, MITOCHONDRIAL"/>
    <property type="match status" value="1"/>
</dbReference>
<name>A0A1Y2T7D7_SYMTR</name>
<dbReference type="InterPro" id="IPR035903">
    <property type="entry name" value="HesB-like_dom_sf"/>
</dbReference>
<dbReference type="GO" id="GO:0005506">
    <property type="term" value="F:iron ion binding"/>
    <property type="evidence" value="ECO:0007669"/>
    <property type="project" value="TreeGrafter"/>
</dbReference>
<reference evidence="4" key="1">
    <citation type="submission" date="2016-04" db="EMBL/GenBank/DDBJ databases">
        <authorList>
            <person name="Antunes L.P."/>
            <person name="Martins L.F."/>
            <person name="Pereira R.V."/>
            <person name="Thomas A.M."/>
            <person name="Barbosa D."/>
            <person name="Nascimento L."/>
            <person name="Silva G.M."/>
            <person name="Condomitti G.W."/>
            <person name="Digiampietri L.A."/>
            <person name="Lombardi K.C."/>
            <person name="Ramos P.L."/>
            <person name="Quaggio R.B."/>
            <person name="Oliveira J.C."/>
            <person name="Pascon R.C."/>
            <person name="Cruz J.B."/>
            <person name="Silva A.M."/>
            <person name="Setubal J.C."/>
        </authorList>
    </citation>
    <scope>NUCLEOTIDE SEQUENCE [LARGE SCALE GENOMIC DNA]</scope>
</reference>
<accession>A0A1Y2T7D7</accession>
<evidence type="ECO:0000313" key="3">
    <source>
        <dbReference type="EMBL" id="OTA42219.1"/>
    </source>
</evidence>
<dbReference type="InterPro" id="IPR016092">
    <property type="entry name" value="ATAP"/>
</dbReference>
<proteinExistence type="predicted"/>
<dbReference type="Proteomes" id="UP000194267">
    <property type="component" value="Unassembled WGS sequence"/>
</dbReference>
<dbReference type="Gene3D" id="2.60.300.12">
    <property type="entry name" value="HesB-like domain"/>
    <property type="match status" value="1"/>
</dbReference>
<gene>
    <name evidence="3" type="ORF">A6D92_00765</name>
</gene>
<dbReference type="SUPFAM" id="SSF89360">
    <property type="entry name" value="HesB-like domain"/>
    <property type="match status" value="1"/>
</dbReference>
<dbReference type="NCBIfam" id="TIGR00049">
    <property type="entry name" value="iron-sulfur cluster assembly accessory protein"/>
    <property type="match status" value="1"/>
</dbReference>
<dbReference type="GO" id="GO:0016226">
    <property type="term" value="P:iron-sulfur cluster assembly"/>
    <property type="evidence" value="ECO:0007669"/>
    <property type="project" value="InterPro"/>
</dbReference>
<evidence type="ECO:0000256" key="1">
    <source>
        <dbReference type="SAM" id="MobiDB-lite"/>
    </source>
</evidence>
<feature type="domain" description="Core" evidence="2">
    <location>
        <begin position="3"/>
        <end position="99"/>
    </location>
</feature>
<dbReference type="GO" id="GO:0051537">
    <property type="term" value="F:2 iron, 2 sulfur cluster binding"/>
    <property type="evidence" value="ECO:0007669"/>
    <property type="project" value="TreeGrafter"/>
</dbReference>
<dbReference type="PANTHER" id="PTHR43011:SF1">
    <property type="entry name" value="IRON-SULFUR CLUSTER ASSEMBLY 2 HOMOLOG, MITOCHONDRIAL"/>
    <property type="match status" value="1"/>
</dbReference>
<dbReference type="InterPro" id="IPR000361">
    <property type="entry name" value="ATAP_core_dom"/>
</dbReference>
<sequence length="125" mass="13828">MILTESAAQKILELTGGADGRGLRIRLLPGGCCGTYYHFVIDDLRPGDMVVEASGAQVLLEPEVYPVLKGSRLDYGPALKPPRFRVLRNPNTPQKCPCGRSFGRPYPGRKSPQCQAYRPMPWDEP</sequence>
<dbReference type="Pfam" id="PF01521">
    <property type="entry name" value="Fe-S_biosyn"/>
    <property type="match status" value="1"/>
</dbReference>
<dbReference type="GO" id="GO:0051539">
    <property type="term" value="F:4 iron, 4 sulfur cluster binding"/>
    <property type="evidence" value="ECO:0007669"/>
    <property type="project" value="TreeGrafter"/>
</dbReference>
<feature type="region of interest" description="Disordered" evidence="1">
    <location>
        <begin position="98"/>
        <end position="125"/>
    </location>
</feature>
<organism evidence="3 4">
    <name type="scientific">Symbiobacterium thermophilum</name>
    <dbReference type="NCBI Taxonomy" id="2734"/>
    <lineage>
        <taxon>Bacteria</taxon>
        <taxon>Bacillati</taxon>
        <taxon>Bacillota</taxon>
        <taxon>Clostridia</taxon>
        <taxon>Eubacteriales</taxon>
        <taxon>Symbiobacteriaceae</taxon>
        <taxon>Symbiobacterium</taxon>
    </lineage>
</organism>
<evidence type="ECO:0000313" key="4">
    <source>
        <dbReference type="Proteomes" id="UP000194267"/>
    </source>
</evidence>
<evidence type="ECO:0000259" key="2">
    <source>
        <dbReference type="Pfam" id="PF01521"/>
    </source>
</evidence>
<dbReference type="AlphaFoldDB" id="A0A1Y2T7D7"/>
<protein>
    <recommendedName>
        <fullName evidence="2">Core domain-containing protein</fullName>
    </recommendedName>
</protein>